<dbReference type="AlphaFoldDB" id="A0A7S0MVQ4"/>
<feature type="region of interest" description="Disordered" evidence="2">
    <location>
        <begin position="284"/>
        <end position="303"/>
    </location>
</feature>
<dbReference type="Pfam" id="PF00023">
    <property type="entry name" value="Ank"/>
    <property type="match status" value="1"/>
</dbReference>
<protein>
    <submittedName>
        <fullName evidence="3">Uncharacterized protein</fullName>
    </submittedName>
</protein>
<dbReference type="SMART" id="SM00248">
    <property type="entry name" value="ANK"/>
    <property type="match status" value="2"/>
</dbReference>
<sequence>MSSNSRAVHNLRERRAAERAVRAHIRSRQAAHQQALSAQTGPTALPPAPPPLSSDEDVMTFLCAARLGDCQTLAAQLDAGQRCDVRRPNLFSGMGALHVAAMVGSMNSVQLLLRWGADVNLGTLSVTRQSPVATWRADGALYGAVDVAGTPLDMAVRCAHTSIIKVLIAAGAMGATHMASWVPQSDLHEVTDPGEQLREIYNPAGSVGNVWPDRVRLASEAHHRLRLVLHGGDDEGWSKSSHLAHPPAFVAAVQTVLFAAHRPPLVNSARPPAACAEHERLAEHVDASSEQGPLTDNGPLTRKGDDGGCCGGFWSLGTDELEHIFRLAAFPLSDWCRQTVCPQSKRCLGQSGDGRRNNIACRAISCCNNNAAILSKRYPSPSQAQNKENNVGKSAACNRVSDAVAPGRSATGSMTVRPSAQRVDAPAAEVAQEMRLLGFGPHWGAVLAEMRDQEKDLKWTS</sequence>
<keyword evidence="1" id="KW-0040">ANK repeat</keyword>
<name>A0A7S0MVQ4_9CHLO</name>
<organism evidence="3">
    <name type="scientific">Pyramimonas obovata</name>
    <dbReference type="NCBI Taxonomy" id="1411642"/>
    <lineage>
        <taxon>Eukaryota</taxon>
        <taxon>Viridiplantae</taxon>
        <taxon>Chlorophyta</taxon>
        <taxon>Pyramimonadophyceae</taxon>
        <taxon>Pyramimonadales</taxon>
        <taxon>Pyramimonadaceae</taxon>
        <taxon>Pyramimonas</taxon>
        <taxon>Pyramimonas incertae sedis</taxon>
    </lineage>
</organism>
<gene>
    <name evidence="3" type="ORF">POBO1169_LOCUS1769</name>
</gene>
<dbReference type="EMBL" id="HBFA01003524">
    <property type="protein sequence ID" value="CAD8650982.1"/>
    <property type="molecule type" value="Transcribed_RNA"/>
</dbReference>
<evidence type="ECO:0000256" key="1">
    <source>
        <dbReference type="PROSITE-ProRule" id="PRU00023"/>
    </source>
</evidence>
<reference evidence="3" key="1">
    <citation type="submission" date="2021-01" db="EMBL/GenBank/DDBJ databases">
        <authorList>
            <person name="Corre E."/>
            <person name="Pelletier E."/>
            <person name="Niang G."/>
            <person name="Scheremetjew M."/>
            <person name="Finn R."/>
            <person name="Kale V."/>
            <person name="Holt S."/>
            <person name="Cochrane G."/>
            <person name="Meng A."/>
            <person name="Brown T."/>
            <person name="Cohen L."/>
        </authorList>
    </citation>
    <scope>NUCLEOTIDE SEQUENCE</scope>
    <source>
        <strain evidence="3">CCMP722</strain>
    </source>
</reference>
<proteinExistence type="predicted"/>
<evidence type="ECO:0000256" key="2">
    <source>
        <dbReference type="SAM" id="MobiDB-lite"/>
    </source>
</evidence>
<dbReference type="InterPro" id="IPR036770">
    <property type="entry name" value="Ankyrin_rpt-contain_sf"/>
</dbReference>
<feature type="compositionally biased region" description="Polar residues" evidence="2">
    <location>
        <begin position="30"/>
        <end position="41"/>
    </location>
</feature>
<feature type="region of interest" description="Disordered" evidence="2">
    <location>
        <begin position="27"/>
        <end position="52"/>
    </location>
</feature>
<dbReference type="InterPro" id="IPR002110">
    <property type="entry name" value="Ankyrin_rpt"/>
</dbReference>
<dbReference type="PROSITE" id="PS50297">
    <property type="entry name" value="ANK_REP_REGION"/>
    <property type="match status" value="1"/>
</dbReference>
<evidence type="ECO:0000313" key="3">
    <source>
        <dbReference type="EMBL" id="CAD8650982.1"/>
    </source>
</evidence>
<dbReference type="SUPFAM" id="SSF48403">
    <property type="entry name" value="Ankyrin repeat"/>
    <property type="match status" value="1"/>
</dbReference>
<dbReference type="PROSITE" id="PS50088">
    <property type="entry name" value="ANK_REPEAT"/>
    <property type="match status" value="1"/>
</dbReference>
<dbReference type="Gene3D" id="1.25.40.20">
    <property type="entry name" value="Ankyrin repeat-containing domain"/>
    <property type="match status" value="1"/>
</dbReference>
<accession>A0A7S0MVQ4</accession>
<feature type="repeat" description="ANK" evidence="1">
    <location>
        <begin position="92"/>
        <end position="124"/>
    </location>
</feature>